<dbReference type="Pfam" id="PF00392">
    <property type="entry name" value="GntR"/>
    <property type="match status" value="1"/>
</dbReference>
<evidence type="ECO:0000313" key="4">
    <source>
        <dbReference type="EMBL" id="PXW54100.1"/>
    </source>
</evidence>
<name>A0A2V3TXH0_9HYPH</name>
<dbReference type="AlphaFoldDB" id="A0A2V3TXH0"/>
<keyword evidence="3" id="KW-0804">Transcription</keyword>
<dbReference type="Gene3D" id="1.10.10.10">
    <property type="entry name" value="Winged helix-like DNA-binding domain superfamily/Winged helix DNA-binding domain"/>
    <property type="match status" value="1"/>
</dbReference>
<dbReference type="PANTHER" id="PTHR43537">
    <property type="entry name" value="TRANSCRIPTIONAL REGULATOR, GNTR FAMILY"/>
    <property type="match status" value="1"/>
</dbReference>
<dbReference type="GO" id="GO:0003677">
    <property type="term" value="F:DNA binding"/>
    <property type="evidence" value="ECO:0007669"/>
    <property type="project" value="UniProtKB-KW"/>
</dbReference>
<proteinExistence type="predicted"/>
<dbReference type="SMART" id="SM00345">
    <property type="entry name" value="HTH_GNTR"/>
    <property type="match status" value="1"/>
</dbReference>
<dbReference type="InterPro" id="IPR036390">
    <property type="entry name" value="WH_DNA-bd_sf"/>
</dbReference>
<keyword evidence="2" id="KW-0238">DNA-binding</keyword>
<keyword evidence="5" id="KW-1185">Reference proteome</keyword>
<protein>
    <submittedName>
        <fullName evidence="4">GntR family transcriptional regulator</fullName>
    </submittedName>
</protein>
<evidence type="ECO:0000256" key="3">
    <source>
        <dbReference type="ARBA" id="ARBA00023163"/>
    </source>
</evidence>
<dbReference type="Proteomes" id="UP000248021">
    <property type="component" value="Unassembled WGS sequence"/>
</dbReference>
<dbReference type="Pfam" id="PF07729">
    <property type="entry name" value="FCD"/>
    <property type="match status" value="1"/>
</dbReference>
<dbReference type="PROSITE" id="PS50949">
    <property type="entry name" value="HTH_GNTR"/>
    <property type="match status" value="1"/>
</dbReference>
<gene>
    <name evidence="4" type="ORF">C7450_112129</name>
</gene>
<dbReference type="EMBL" id="QJJK01000012">
    <property type="protein sequence ID" value="PXW54100.1"/>
    <property type="molecule type" value="Genomic_DNA"/>
</dbReference>
<evidence type="ECO:0000313" key="5">
    <source>
        <dbReference type="Proteomes" id="UP000248021"/>
    </source>
</evidence>
<dbReference type="InterPro" id="IPR000524">
    <property type="entry name" value="Tscrpt_reg_HTH_GntR"/>
</dbReference>
<dbReference type="InterPro" id="IPR008920">
    <property type="entry name" value="TF_FadR/GntR_C"/>
</dbReference>
<accession>A0A2V3TXH0</accession>
<dbReference type="SUPFAM" id="SSF46785">
    <property type="entry name" value="Winged helix' DNA-binding domain"/>
    <property type="match status" value="1"/>
</dbReference>
<organism evidence="4 5">
    <name type="scientific">Chelatococcus asaccharovorans</name>
    <dbReference type="NCBI Taxonomy" id="28210"/>
    <lineage>
        <taxon>Bacteria</taxon>
        <taxon>Pseudomonadati</taxon>
        <taxon>Pseudomonadota</taxon>
        <taxon>Alphaproteobacteria</taxon>
        <taxon>Hyphomicrobiales</taxon>
        <taxon>Chelatococcaceae</taxon>
        <taxon>Chelatococcus</taxon>
    </lineage>
</organism>
<dbReference type="GO" id="GO:0003700">
    <property type="term" value="F:DNA-binding transcription factor activity"/>
    <property type="evidence" value="ECO:0007669"/>
    <property type="project" value="InterPro"/>
</dbReference>
<dbReference type="SUPFAM" id="SSF48008">
    <property type="entry name" value="GntR ligand-binding domain-like"/>
    <property type="match status" value="1"/>
</dbReference>
<sequence length="220" mass="24987">MMNSSAVKLIRPADHVYGIVKRRIMLNELKPMSVLTELGLAHEIGCSQGTIREALLRLQEDGLVIRTGRRGTVVTRLEDEEAEEMLALRRRLEMRGAERATRNVDARSLDAIMAIRETMNEAADAGDEFQLIEADKDFHLAIFRLSQLEALEQILARCIMHTHRSKLWAPRHRRSLDETARRHDILIDRLAARDGKGLADELGLHIDTIVLEDEPSDAVR</sequence>
<comment type="caution">
    <text evidence="4">The sequence shown here is derived from an EMBL/GenBank/DDBJ whole genome shotgun (WGS) entry which is preliminary data.</text>
</comment>
<keyword evidence="1" id="KW-0805">Transcription regulation</keyword>
<evidence type="ECO:0000256" key="2">
    <source>
        <dbReference type="ARBA" id="ARBA00023125"/>
    </source>
</evidence>
<dbReference type="InterPro" id="IPR036388">
    <property type="entry name" value="WH-like_DNA-bd_sf"/>
</dbReference>
<dbReference type="Gene3D" id="1.20.120.530">
    <property type="entry name" value="GntR ligand-binding domain-like"/>
    <property type="match status" value="1"/>
</dbReference>
<dbReference type="SMART" id="SM00895">
    <property type="entry name" value="FCD"/>
    <property type="match status" value="1"/>
</dbReference>
<evidence type="ECO:0000256" key="1">
    <source>
        <dbReference type="ARBA" id="ARBA00023015"/>
    </source>
</evidence>
<dbReference type="InterPro" id="IPR011711">
    <property type="entry name" value="GntR_C"/>
</dbReference>
<reference evidence="4 5" key="1">
    <citation type="submission" date="2018-05" db="EMBL/GenBank/DDBJ databases">
        <title>Genomic Encyclopedia of Type Strains, Phase IV (KMG-IV): sequencing the most valuable type-strain genomes for metagenomic binning, comparative biology and taxonomic classification.</title>
        <authorList>
            <person name="Goeker M."/>
        </authorList>
    </citation>
    <scope>NUCLEOTIDE SEQUENCE [LARGE SCALE GENOMIC DNA]</scope>
    <source>
        <strain evidence="4 5">DSM 6462</strain>
    </source>
</reference>
<dbReference type="PANTHER" id="PTHR43537:SF5">
    <property type="entry name" value="UXU OPERON TRANSCRIPTIONAL REGULATOR"/>
    <property type="match status" value="1"/>
</dbReference>
<dbReference type="RefSeq" id="WP_170147434.1">
    <property type="nucleotide sequence ID" value="NZ_CAKNFM010000002.1"/>
</dbReference>